<proteinExistence type="predicted"/>
<name>A0AAD7UYA5_9FUNG</name>
<dbReference type="PANTHER" id="PTHR28002">
    <property type="entry name" value="MIOREX COMPLEX COMPONENT 11"/>
    <property type="match status" value="1"/>
</dbReference>
<dbReference type="AlphaFoldDB" id="A0AAD7UYA5"/>
<keyword evidence="2" id="KW-1185">Reference proteome</keyword>
<accession>A0AAD7UYA5</accession>
<dbReference type="GeneID" id="83217411"/>
<evidence type="ECO:0000313" key="1">
    <source>
        <dbReference type="EMBL" id="KAJ8654311.1"/>
    </source>
</evidence>
<dbReference type="RefSeq" id="XP_058339225.1">
    <property type="nucleotide sequence ID" value="XM_058489990.1"/>
</dbReference>
<dbReference type="PANTHER" id="PTHR28002:SF1">
    <property type="entry name" value="MIOREX COMPLEX COMPONENT 11"/>
    <property type="match status" value="1"/>
</dbReference>
<organism evidence="1 2">
    <name type="scientific">Lichtheimia ornata</name>
    <dbReference type="NCBI Taxonomy" id="688661"/>
    <lineage>
        <taxon>Eukaryota</taxon>
        <taxon>Fungi</taxon>
        <taxon>Fungi incertae sedis</taxon>
        <taxon>Mucoromycota</taxon>
        <taxon>Mucoromycotina</taxon>
        <taxon>Mucoromycetes</taxon>
        <taxon>Mucorales</taxon>
        <taxon>Lichtheimiaceae</taxon>
        <taxon>Lichtheimia</taxon>
    </lineage>
</organism>
<comment type="caution">
    <text evidence="1">The sequence shown here is derived from an EMBL/GenBank/DDBJ whole genome shotgun (WGS) entry which is preliminary data.</text>
</comment>
<sequence length="157" mass="17449">MVIFRRLASTTTTAAGSGGGAPLKGWRKYAHQFRDKPASYMTTFALLHEITAIVPLPIVYYTLDYSGWHIPLVPQEAIAEGNRIMSKLRTRYGYEPLAPDSRIMVNLATSYAVVKAMMPLRIAASVAMTPFFAERMIGPLLGSFRRFIPFKKSTTTG</sequence>
<dbReference type="InterPro" id="IPR018811">
    <property type="entry name" value="MRX11"/>
</dbReference>
<protein>
    <submittedName>
        <fullName evidence="1">Uncharacterized protein</fullName>
    </submittedName>
</protein>
<dbReference type="EMBL" id="JARTCD010000063">
    <property type="protein sequence ID" value="KAJ8654311.1"/>
    <property type="molecule type" value="Genomic_DNA"/>
</dbReference>
<reference evidence="1 2" key="1">
    <citation type="submission" date="2023-03" db="EMBL/GenBank/DDBJ databases">
        <title>Genome sequence of Lichtheimia ornata CBS 291.66.</title>
        <authorList>
            <person name="Mohabir J.T."/>
            <person name="Shea T.P."/>
            <person name="Kurbessoian T."/>
            <person name="Berby B."/>
            <person name="Fontaine J."/>
            <person name="Livny J."/>
            <person name="Gnirke A."/>
            <person name="Stajich J.E."/>
            <person name="Cuomo C.A."/>
        </authorList>
    </citation>
    <scope>NUCLEOTIDE SEQUENCE [LARGE SCALE GENOMIC DNA]</scope>
    <source>
        <strain evidence="1">CBS 291.66</strain>
    </source>
</reference>
<dbReference type="Pfam" id="PF10306">
    <property type="entry name" value="FLILHELTA"/>
    <property type="match status" value="1"/>
</dbReference>
<evidence type="ECO:0000313" key="2">
    <source>
        <dbReference type="Proteomes" id="UP001234581"/>
    </source>
</evidence>
<dbReference type="Proteomes" id="UP001234581">
    <property type="component" value="Unassembled WGS sequence"/>
</dbReference>
<dbReference type="GO" id="GO:0005739">
    <property type="term" value="C:mitochondrion"/>
    <property type="evidence" value="ECO:0007669"/>
    <property type="project" value="TreeGrafter"/>
</dbReference>
<gene>
    <name evidence="1" type="ORF">O0I10_010007</name>
</gene>